<feature type="compositionally biased region" description="Low complexity" evidence="1">
    <location>
        <begin position="51"/>
        <end position="62"/>
    </location>
</feature>
<name>A0A194PVH2_PAPXU</name>
<organism evidence="2 3">
    <name type="scientific">Papilio xuthus</name>
    <name type="common">Asian swallowtail butterfly</name>
    <dbReference type="NCBI Taxonomy" id="66420"/>
    <lineage>
        <taxon>Eukaryota</taxon>
        <taxon>Metazoa</taxon>
        <taxon>Ecdysozoa</taxon>
        <taxon>Arthropoda</taxon>
        <taxon>Hexapoda</taxon>
        <taxon>Insecta</taxon>
        <taxon>Pterygota</taxon>
        <taxon>Neoptera</taxon>
        <taxon>Endopterygota</taxon>
        <taxon>Lepidoptera</taxon>
        <taxon>Glossata</taxon>
        <taxon>Ditrysia</taxon>
        <taxon>Papilionoidea</taxon>
        <taxon>Papilionidae</taxon>
        <taxon>Papilioninae</taxon>
        <taxon>Papilio</taxon>
    </lineage>
</organism>
<protein>
    <submittedName>
        <fullName evidence="2">Uncharacterized protein</fullName>
    </submittedName>
</protein>
<reference evidence="2 3" key="1">
    <citation type="journal article" date="2015" name="Nat. Commun.">
        <title>Outbred genome sequencing and CRISPR/Cas9 gene editing in butterflies.</title>
        <authorList>
            <person name="Li X."/>
            <person name="Fan D."/>
            <person name="Zhang W."/>
            <person name="Liu G."/>
            <person name="Zhang L."/>
            <person name="Zhao L."/>
            <person name="Fang X."/>
            <person name="Chen L."/>
            <person name="Dong Y."/>
            <person name="Chen Y."/>
            <person name="Ding Y."/>
            <person name="Zhao R."/>
            <person name="Feng M."/>
            <person name="Zhu Y."/>
            <person name="Feng Y."/>
            <person name="Jiang X."/>
            <person name="Zhu D."/>
            <person name="Xiang H."/>
            <person name="Feng X."/>
            <person name="Li S."/>
            <person name="Wang J."/>
            <person name="Zhang G."/>
            <person name="Kronforst M.R."/>
            <person name="Wang W."/>
        </authorList>
    </citation>
    <scope>NUCLEOTIDE SEQUENCE [LARGE SCALE GENOMIC DNA]</scope>
    <source>
        <strain evidence="2">Ya'a_city_454_Px</strain>
        <tissue evidence="2">Whole body</tissue>
    </source>
</reference>
<sequence length="88" mass="9446">MTDKITAYCRPLCFPHLHVIAWRAIDREPCPGRRAAVRPGGDGQQAGGGAAAEAAGRGAAAGRRAREARYRRGRKVHLIALLFAPTDL</sequence>
<keyword evidence="3" id="KW-1185">Reference proteome</keyword>
<gene>
    <name evidence="2" type="ORF">RR46_09229</name>
</gene>
<proteinExistence type="predicted"/>
<evidence type="ECO:0000256" key="1">
    <source>
        <dbReference type="SAM" id="MobiDB-lite"/>
    </source>
</evidence>
<dbReference type="AlphaFoldDB" id="A0A194PVH2"/>
<feature type="compositionally biased region" description="Gly residues" evidence="1">
    <location>
        <begin position="40"/>
        <end position="50"/>
    </location>
</feature>
<dbReference type="Proteomes" id="UP000053268">
    <property type="component" value="Unassembled WGS sequence"/>
</dbReference>
<feature type="region of interest" description="Disordered" evidence="1">
    <location>
        <begin position="35"/>
        <end position="68"/>
    </location>
</feature>
<dbReference type="EMBL" id="KQ459590">
    <property type="protein sequence ID" value="KPI97322.1"/>
    <property type="molecule type" value="Genomic_DNA"/>
</dbReference>
<accession>A0A194PVH2</accession>
<evidence type="ECO:0000313" key="3">
    <source>
        <dbReference type="Proteomes" id="UP000053268"/>
    </source>
</evidence>
<evidence type="ECO:0000313" key="2">
    <source>
        <dbReference type="EMBL" id="KPI97322.1"/>
    </source>
</evidence>